<reference evidence="2" key="1">
    <citation type="journal article" date="2012" name="Nat. Biotechnol.">
        <title>Draft genome sequence of pigeonpea (Cajanus cajan), an orphan legume crop of resource-poor farmers.</title>
        <authorList>
            <person name="Varshney R.K."/>
            <person name="Chen W."/>
            <person name="Li Y."/>
            <person name="Bharti A.K."/>
            <person name="Saxena R.K."/>
            <person name="Schlueter J.A."/>
            <person name="Donoghue M.T."/>
            <person name="Azam S."/>
            <person name="Fan G."/>
            <person name="Whaley A.M."/>
            <person name="Farmer A.D."/>
            <person name="Sheridan J."/>
            <person name="Iwata A."/>
            <person name="Tuteja R."/>
            <person name="Penmetsa R.V."/>
            <person name="Wu W."/>
            <person name="Upadhyaya H.D."/>
            <person name="Yang S.P."/>
            <person name="Shah T."/>
            <person name="Saxena K.B."/>
            <person name="Michael T."/>
            <person name="McCombie W.R."/>
            <person name="Yang B."/>
            <person name="Zhang G."/>
            <person name="Yang H."/>
            <person name="Wang J."/>
            <person name="Spillane C."/>
            <person name="Cook D.R."/>
            <person name="May G.D."/>
            <person name="Xu X."/>
            <person name="Jackson S.A."/>
        </authorList>
    </citation>
    <scope>NUCLEOTIDE SEQUENCE [LARGE SCALE GENOMIC DNA]</scope>
</reference>
<keyword evidence="3" id="KW-1185">Reference proteome</keyword>
<gene>
    <name evidence="2" type="ORF">KK1_043317</name>
</gene>
<dbReference type="AlphaFoldDB" id="A0A151QZ79"/>
<evidence type="ECO:0000313" key="2">
    <source>
        <dbReference type="EMBL" id="KYP35641.1"/>
    </source>
</evidence>
<dbReference type="InterPro" id="IPR000477">
    <property type="entry name" value="RT_dom"/>
</dbReference>
<name>A0A151QZ79_CAJCA</name>
<dbReference type="Pfam" id="PF00078">
    <property type="entry name" value="RVT_1"/>
    <property type="match status" value="1"/>
</dbReference>
<dbReference type="Gramene" id="C.cajan_40985.t">
    <property type="protein sequence ID" value="C.cajan_40985.t.cds1"/>
    <property type="gene ID" value="C.cajan_40985"/>
</dbReference>
<evidence type="ECO:0000259" key="1">
    <source>
        <dbReference type="PROSITE" id="PS50878"/>
    </source>
</evidence>
<dbReference type="PROSITE" id="PS50878">
    <property type="entry name" value="RT_POL"/>
    <property type="match status" value="1"/>
</dbReference>
<protein>
    <recommendedName>
        <fullName evidence="1">Reverse transcriptase domain-containing protein</fullName>
    </recommendedName>
</protein>
<evidence type="ECO:0000313" key="3">
    <source>
        <dbReference type="Proteomes" id="UP000075243"/>
    </source>
</evidence>
<feature type="domain" description="Reverse transcriptase" evidence="1">
    <location>
        <begin position="1"/>
        <end position="78"/>
    </location>
</feature>
<proteinExistence type="predicted"/>
<organism evidence="2 3">
    <name type="scientific">Cajanus cajan</name>
    <name type="common">Pigeon pea</name>
    <name type="synonym">Cajanus indicus</name>
    <dbReference type="NCBI Taxonomy" id="3821"/>
    <lineage>
        <taxon>Eukaryota</taxon>
        <taxon>Viridiplantae</taxon>
        <taxon>Streptophyta</taxon>
        <taxon>Embryophyta</taxon>
        <taxon>Tracheophyta</taxon>
        <taxon>Spermatophyta</taxon>
        <taxon>Magnoliopsida</taxon>
        <taxon>eudicotyledons</taxon>
        <taxon>Gunneridae</taxon>
        <taxon>Pentapetalae</taxon>
        <taxon>rosids</taxon>
        <taxon>fabids</taxon>
        <taxon>Fabales</taxon>
        <taxon>Fabaceae</taxon>
        <taxon>Papilionoideae</taxon>
        <taxon>50 kb inversion clade</taxon>
        <taxon>NPAAA clade</taxon>
        <taxon>indigoferoid/millettioid clade</taxon>
        <taxon>Phaseoleae</taxon>
        <taxon>Cajanus</taxon>
    </lineage>
</organism>
<sequence>MLEEFKHERGIRQGDPISPYLFVLFIERLFRLIQVAVKTKLWKPIQIARQAPKLSHLAFADDLLLFAQASEEQADVII</sequence>
<accession>A0A151QZ79</accession>
<dbReference type="EMBL" id="KQ484342">
    <property type="protein sequence ID" value="KYP35641.1"/>
    <property type="molecule type" value="Genomic_DNA"/>
</dbReference>
<dbReference type="Proteomes" id="UP000075243">
    <property type="component" value="Unassembled WGS sequence"/>
</dbReference>